<accession>A0AAW2ZH63</accession>
<dbReference type="InterPro" id="IPR029016">
    <property type="entry name" value="GAF-like_dom_sf"/>
</dbReference>
<organism evidence="7 8">
    <name type="scientific">Acrasis kona</name>
    <dbReference type="NCBI Taxonomy" id="1008807"/>
    <lineage>
        <taxon>Eukaryota</taxon>
        <taxon>Discoba</taxon>
        <taxon>Heterolobosea</taxon>
        <taxon>Tetramitia</taxon>
        <taxon>Eutetramitia</taxon>
        <taxon>Acrasidae</taxon>
        <taxon>Acrasis</taxon>
    </lineage>
</organism>
<evidence type="ECO:0000256" key="3">
    <source>
        <dbReference type="PROSITE-ProRule" id="PRU00169"/>
    </source>
</evidence>
<gene>
    <name evidence="7" type="ORF">AKO1_013738</name>
</gene>
<dbReference type="AlphaFoldDB" id="A0AAW2ZH63"/>
<evidence type="ECO:0000256" key="1">
    <source>
        <dbReference type="ARBA" id="ARBA00022553"/>
    </source>
</evidence>
<dbReference type="SMART" id="SM00387">
    <property type="entry name" value="HATPase_c"/>
    <property type="match status" value="1"/>
</dbReference>
<evidence type="ECO:0000256" key="2">
    <source>
        <dbReference type="ARBA" id="ARBA00023012"/>
    </source>
</evidence>
<dbReference type="SUPFAM" id="SSF55874">
    <property type="entry name" value="ATPase domain of HSP90 chaperone/DNA topoisomerase II/histidine kinase"/>
    <property type="match status" value="1"/>
</dbReference>
<dbReference type="InterPro" id="IPR001789">
    <property type="entry name" value="Sig_transdc_resp-reg_receiver"/>
</dbReference>
<dbReference type="CDD" id="cd00082">
    <property type="entry name" value="HisKA"/>
    <property type="match status" value="1"/>
</dbReference>
<keyword evidence="7" id="KW-0418">Kinase</keyword>
<dbReference type="Gene3D" id="1.10.287.130">
    <property type="match status" value="1"/>
</dbReference>
<dbReference type="InterPro" id="IPR011006">
    <property type="entry name" value="CheY-like_superfamily"/>
</dbReference>
<dbReference type="FunFam" id="3.30.565.10:FF:000010">
    <property type="entry name" value="Sensor histidine kinase RcsC"/>
    <property type="match status" value="1"/>
</dbReference>
<dbReference type="Pfam" id="PF02518">
    <property type="entry name" value="HATPase_c"/>
    <property type="match status" value="1"/>
</dbReference>
<dbReference type="InterPro" id="IPR004358">
    <property type="entry name" value="Sig_transdc_His_kin-like_C"/>
</dbReference>
<name>A0AAW2ZH63_9EUKA</name>
<keyword evidence="1 3" id="KW-0597">Phosphoprotein</keyword>
<dbReference type="InterPro" id="IPR036890">
    <property type="entry name" value="HATPase_C_sf"/>
</dbReference>
<dbReference type="InterPro" id="IPR005467">
    <property type="entry name" value="His_kinase_dom"/>
</dbReference>
<feature type="modified residue" description="4-aspartylphosphate" evidence="3">
    <location>
        <position position="403"/>
    </location>
</feature>
<dbReference type="InterPro" id="IPR003594">
    <property type="entry name" value="HATPase_dom"/>
</dbReference>
<dbReference type="PROSITE" id="PS50110">
    <property type="entry name" value="RESPONSE_REGULATORY"/>
    <property type="match status" value="1"/>
</dbReference>
<dbReference type="PANTHER" id="PTHR45339">
    <property type="entry name" value="HYBRID SIGNAL TRANSDUCTION HISTIDINE KINASE J"/>
    <property type="match status" value="1"/>
</dbReference>
<dbReference type="Gene3D" id="3.40.50.2300">
    <property type="match status" value="1"/>
</dbReference>
<dbReference type="PROSITE" id="PS50109">
    <property type="entry name" value="HIS_KIN"/>
    <property type="match status" value="1"/>
</dbReference>
<sequence length="474" mass="53650">MPINYQGQIKGILYLTNDLISDCFLPERVLILSVLAAQLAISLEHSRYYEYKVAHLQKLNSVERKRAQEEEANRKKQEEFVDRICHEIRNPIQGIMGNCEIIRHTLQQLTGESTVHQTIDSCVNNIFACGRYQRIICDDVLTLSKLELGKIVLNPSPCSLHHIINDVITMNQAEADRKNLSLTCQINAPLDTVVVLDECRTTMVFMNLITNAIKFTGQGSVTVTCDFINHDESQSTSRPLLRFSVKDTGCGMDQEETKNIFNRFMQATQRVYSEYGGSGLGLFISKAIVDLLGGDITVDSTKHVGTCFTFTCLYEEISDAEKQLFWTEKKSGIDDRAVENDIVQVKQRSQLNVMVVEDNIINQRVVVKMVVKIGCQTFAANHGLEAVKLFDEKNGDFDLILMDVTMPVMDGYQATRTIRQIESEMNKKQRTLIVGLSGNVRPEYHSMGKDSGMDLFLNKPCTYRDIEKVIESIF</sequence>
<comment type="caution">
    <text evidence="7">The sequence shown here is derived from an EMBL/GenBank/DDBJ whole genome shotgun (WGS) entry which is preliminary data.</text>
</comment>
<dbReference type="PANTHER" id="PTHR45339:SF1">
    <property type="entry name" value="HYBRID SIGNAL TRANSDUCTION HISTIDINE KINASE J"/>
    <property type="match status" value="1"/>
</dbReference>
<dbReference type="Pfam" id="PF00072">
    <property type="entry name" value="Response_reg"/>
    <property type="match status" value="1"/>
</dbReference>
<dbReference type="SUPFAM" id="SSF47384">
    <property type="entry name" value="Homodimeric domain of signal transducing histidine kinase"/>
    <property type="match status" value="1"/>
</dbReference>
<dbReference type="SMART" id="SM00448">
    <property type="entry name" value="REC"/>
    <property type="match status" value="1"/>
</dbReference>
<dbReference type="EMBL" id="JAOPGA020001532">
    <property type="protein sequence ID" value="KAL0489213.1"/>
    <property type="molecule type" value="Genomic_DNA"/>
</dbReference>
<dbReference type="SMART" id="SM00388">
    <property type="entry name" value="HisKA"/>
    <property type="match status" value="1"/>
</dbReference>
<evidence type="ECO:0000259" key="6">
    <source>
        <dbReference type="PROSITE" id="PS50110"/>
    </source>
</evidence>
<dbReference type="GO" id="GO:0000155">
    <property type="term" value="F:phosphorelay sensor kinase activity"/>
    <property type="evidence" value="ECO:0007669"/>
    <property type="project" value="InterPro"/>
</dbReference>
<keyword evidence="4" id="KW-0175">Coiled coil</keyword>
<dbReference type="PRINTS" id="PR00344">
    <property type="entry name" value="BCTRLSENSOR"/>
</dbReference>
<evidence type="ECO:0000313" key="8">
    <source>
        <dbReference type="Proteomes" id="UP001431209"/>
    </source>
</evidence>
<keyword evidence="8" id="KW-1185">Reference proteome</keyword>
<feature type="domain" description="Response regulatory" evidence="6">
    <location>
        <begin position="352"/>
        <end position="474"/>
    </location>
</feature>
<dbReference type="InterPro" id="IPR036097">
    <property type="entry name" value="HisK_dim/P_sf"/>
</dbReference>
<dbReference type="Gene3D" id="3.30.565.10">
    <property type="entry name" value="Histidine kinase-like ATPase, C-terminal domain"/>
    <property type="match status" value="1"/>
</dbReference>
<dbReference type="CDD" id="cd16922">
    <property type="entry name" value="HATPase_EvgS-ArcB-TorS-like"/>
    <property type="match status" value="1"/>
</dbReference>
<dbReference type="SUPFAM" id="SSF52172">
    <property type="entry name" value="CheY-like"/>
    <property type="match status" value="1"/>
</dbReference>
<feature type="coiled-coil region" evidence="4">
    <location>
        <begin position="52"/>
        <end position="79"/>
    </location>
</feature>
<evidence type="ECO:0000313" key="7">
    <source>
        <dbReference type="EMBL" id="KAL0489213.1"/>
    </source>
</evidence>
<protein>
    <submittedName>
        <fullName evidence="7">Hybrid signal transduction histidine kinase K</fullName>
    </submittedName>
</protein>
<dbReference type="SUPFAM" id="SSF55781">
    <property type="entry name" value="GAF domain-like"/>
    <property type="match status" value="1"/>
</dbReference>
<evidence type="ECO:0000256" key="4">
    <source>
        <dbReference type="SAM" id="Coils"/>
    </source>
</evidence>
<evidence type="ECO:0000259" key="5">
    <source>
        <dbReference type="PROSITE" id="PS50109"/>
    </source>
</evidence>
<dbReference type="Pfam" id="PF00512">
    <property type="entry name" value="HisKA"/>
    <property type="match status" value="1"/>
</dbReference>
<keyword evidence="2" id="KW-0902">Two-component regulatory system</keyword>
<keyword evidence="7" id="KW-0808">Transferase</keyword>
<dbReference type="Gene3D" id="3.30.450.40">
    <property type="match status" value="1"/>
</dbReference>
<dbReference type="CDD" id="cd17546">
    <property type="entry name" value="REC_hyHK_CKI1_RcsC-like"/>
    <property type="match status" value="1"/>
</dbReference>
<dbReference type="Proteomes" id="UP001431209">
    <property type="component" value="Unassembled WGS sequence"/>
</dbReference>
<proteinExistence type="predicted"/>
<feature type="domain" description="Histidine kinase" evidence="5">
    <location>
        <begin position="83"/>
        <end position="316"/>
    </location>
</feature>
<dbReference type="InterPro" id="IPR003661">
    <property type="entry name" value="HisK_dim/P_dom"/>
</dbReference>
<reference evidence="7 8" key="1">
    <citation type="submission" date="2024-03" db="EMBL/GenBank/DDBJ databases">
        <title>The Acrasis kona genome and developmental transcriptomes reveal deep origins of eukaryotic multicellular pathways.</title>
        <authorList>
            <person name="Sheikh S."/>
            <person name="Fu C.-J."/>
            <person name="Brown M.W."/>
            <person name="Baldauf S.L."/>
        </authorList>
    </citation>
    <scope>NUCLEOTIDE SEQUENCE [LARGE SCALE GENOMIC DNA]</scope>
    <source>
        <strain evidence="7 8">ATCC MYA-3509</strain>
    </source>
</reference>